<keyword evidence="6 11" id="KW-0378">Hydrolase</keyword>
<keyword evidence="3 11" id="KW-0964">Secreted</keyword>
<keyword evidence="5" id="KW-0732">Signal</keyword>
<comment type="caution">
    <text evidence="12">The sequence shown here is derived from an EMBL/GenBank/DDBJ whole genome shotgun (WGS) entry which is preliminary data.</text>
</comment>
<evidence type="ECO:0000256" key="8">
    <source>
        <dbReference type="ARBA" id="ARBA00023326"/>
    </source>
</evidence>
<evidence type="ECO:0000256" key="11">
    <source>
        <dbReference type="RuleBase" id="RU367094"/>
    </source>
</evidence>
<comment type="similarity">
    <text evidence="2 11">Belongs to the faeC family.</text>
</comment>
<dbReference type="EC" id="3.1.1.73" evidence="11"/>
<evidence type="ECO:0000256" key="6">
    <source>
        <dbReference type="ARBA" id="ARBA00022801"/>
    </source>
</evidence>
<dbReference type="InterPro" id="IPR043595">
    <property type="entry name" value="FaeB/C/D"/>
</dbReference>
<dbReference type="GO" id="GO:0005576">
    <property type="term" value="C:extracellular region"/>
    <property type="evidence" value="ECO:0007669"/>
    <property type="project" value="UniProtKB-SubCell"/>
</dbReference>
<evidence type="ECO:0000256" key="5">
    <source>
        <dbReference type="ARBA" id="ARBA00022729"/>
    </source>
</evidence>
<gene>
    <name evidence="12" type="ORF">ETB97_002016</name>
</gene>
<dbReference type="SUPFAM" id="SSF53474">
    <property type="entry name" value="alpha/beta-Hydrolases"/>
    <property type="match status" value="1"/>
</dbReference>
<dbReference type="PANTHER" id="PTHR38050:SF1">
    <property type="entry name" value="FERULOYL ESTERASE C"/>
    <property type="match status" value="1"/>
</dbReference>
<keyword evidence="8 11" id="KW-0624">Polysaccharide degradation</keyword>
<protein>
    <recommendedName>
        <fullName evidence="11">Feruloyl esterase C</fullName>
        <ecNumber evidence="11">3.1.1.73</ecNumber>
    </recommendedName>
    <alternativeName>
        <fullName evidence="11">Ferulic acid esterase C</fullName>
    </alternativeName>
</protein>
<dbReference type="PANTHER" id="PTHR38050">
    <property type="match status" value="1"/>
</dbReference>
<sequence>MSRTPVSTNGEDVAFIVTIIKQVEIELYIKQSSRCATGFSWGAGMSYAFACSQAKWFKAVSVLTGGVISGYEDGHDPIAYRETHGINEPVVPFDRGVALADKFVGINYYQPTNIDKPWSGRVQTR</sequence>
<dbReference type="GO" id="GO:0045493">
    <property type="term" value="P:xylan catabolic process"/>
    <property type="evidence" value="ECO:0007669"/>
    <property type="project" value="UniProtKB-UniRule"/>
</dbReference>
<keyword evidence="4 11" id="KW-0858">Xylan degradation</keyword>
<evidence type="ECO:0000256" key="1">
    <source>
        <dbReference type="ARBA" id="ARBA00004613"/>
    </source>
</evidence>
<evidence type="ECO:0000256" key="10">
    <source>
        <dbReference type="ARBA" id="ARBA00034075"/>
    </source>
</evidence>
<dbReference type="Proteomes" id="UP000541154">
    <property type="component" value="Unassembled WGS sequence"/>
</dbReference>
<name>A0A8H6A342_PETAA</name>
<accession>A0A8H6A342</accession>
<comment type="function">
    <text evidence="9 11">Involved in degradation of plant cell walls. Hydrolyzes the feruloyl-arabinose ester bond in arabinoxylans, and the feruloyl-galactose ester bond in pectin. Active against paranitrophenyl-acetate, methyl ferulate and wheat arabinoxylan.</text>
</comment>
<comment type="subcellular location">
    <subcellularLocation>
        <location evidence="1 11">Secreted</location>
    </subcellularLocation>
</comment>
<dbReference type="GO" id="GO:0030600">
    <property type="term" value="F:feruloyl esterase activity"/>
    <property type="evidence" value="ECO:0007669"/>
    <property type="project" value="UniProtKB-UniRule"/>
</dbReference>
<reference evidence="12 13" key="1">
    <citation type="submission" date="2019-04" db="EMBL/GenBank/DDBJ databases">
        <title>Aspergillus burnettii sp. nov., novel species from soil in southeast Queensland.</title>
        <authorList>
            <person name="Gilchrist C.L.M."/>
            <person name="Pitt J.I."/>
            <person name="Lange L."/>
            <person name="Lacey H.J."/>
            <person name="Vuong D."/>
            <person name="Midgley D.J."/>
            <person name="Greenfield P."/>
            <person name="Bradbury M."/>
            <person name="Lacey E."/>
            <person name="Busk P.K."/>
            <person name="Pilgaard B."/>
            <person name="Chooi Y.H."/>
            <person name="Piggott A.M."/>
        </authorList>
    </citation>
    <scope>NUCLEOTIDE SEQUENCE [LARGE SCALE GENOMIC DNA]</scope>
    <source>
        <strain evidence="12 13">FRR 5400</strain>
    </source>
</reference>
<organism evidence="12 13">
    <name type="scientific">Petromyces alliaceus</name>
    <name type="common">Aspergillus alliaceus</name>
    <dbReference type="NCBI Taxonomy" id="209559"/>
    <lineage>
        <taxon>Eukaryota</taxon>
        <taxon>Fungi</taxon>
        <taxon>Dikarya</taxon>
        <taxon>Ascomycota</taxon>
        <taxon>Pezizomycotina</taxon>
        <taxon>Eurotiomycetes</taxon>
        <taxon>Eurotiomycetidae</taxon>
        <taxon>Eurotiales</taxon>
        <taxon>Aspergillaceae</taxon>
        <taxon>Aspergillus</taxon>
        <taxon>Aspergillus subgen. Circumdati</taxon>
    </lineage>
</organism>
<comment type="catalytic activity">
    <reaction evidence="10 11">
        <text>feruloyl-polysaccharide + H2O = ferulate + polysaccharide.</text>
        <dbReference type="EC" id="3.1.1.73"/>
    </reaction>
</comment>
<evidence type="ECO:0000256" key="9">
    <source>
        <dbReference type="ARBA" id="ARBA00025250"/>
    </source>
</evidence>
<proteinExistence type="inferred from homology"/>
<dbReference type="Gene3D" id="3.40.50.1820">
    <property type="entry name" value="alpha/beta hydrolase"/>
    <property type="match status" value="1"/>
</dbReference>
<dbReference type="InterPro" id="IPR029058">
    <property type="entry name" value="AB_hydrolase_fold"/>
</dbReference>
<evidence type="ECO:0000256" key="2">
    <source>
        <dbReference type="ARBA" id="ARBA00010278"/>
    </source>
</evidence>
<evidence type="ECO:0000313" key="13">
    <source>
        <dbReference type="Proteomes" id="UP000541154"/>
    </source>
</evidence>
<keyword evidence="13" id="KW-1185">Reference proteome</keyword>
<evidence type="ECO:0000313" key="12">
    <source>
        <dbReference type="EMBL" id="KAF5860109.1"/>
    </source>
</evidence>
<dbReference type="EMBL" id="SPNV01000141">
    <property type="protein sequence ID" value="KAF5860109.1"/>
    <property type="molecule type" value="Genomic_DNA"/>
</dbReference>
<evidence type="ECO:0000256" key="3">
    <source>
        <dbReference type="ARBA" id="ARBA00022525"/>
    </source>
</evidence>
<evidence type="ECO:0000256" key="7">
    <source>
        <dbReference type="ARBA" id="ARBA00023277"/>
    </source>
</evidence>
<evidence type="ECO:0000256" key="4">
    <source>
        <dbReference type="ARBA" id="ARBA00022651"/>
    </source>
</evidence>
<keyword evidence="7 11" id="KW-0119">Carbohydrate metabolism</keyword>
<dbReference type="AlphaFoldDB" id="A0A8H6A342"/>